<dbReference type="InterPro" id="IPR036388">
    <property type="entry name" value="WH-like_DNA-bd_sf"/>
</dbReference>
<dbReference type="RefSeq" id="WP_164696584.1">
    <property type="nucleotide sequence ID" value="NZ_JAAIKB010000010.1"/>
</dbReference>
<dbReference type="EMBL" id="JAAIKB010000010">
    <property type="protein sequence ID" value="NGM22693.1"/>
    <property type="molecule type" value="Genomic_DNA"/>
</dbReference>
<reference evidence="2 3" key="1">
    <citation type="submission" date="2020-02" db="EMBL/GenBank/DDBJ databases">
        <authorList>
            <person name="Kim H.M."/>
            <person name="Jeon C.O."/>
        </authorList>
    </citation>
    <scope>NUCLEOTIDE SEQUENCE [LARGE SCALE GENOMIC DNA]</scope>
    <source>
        <strain evidence="2 3">PeD5</strain>
    </source>
</reference>
<accession>A0A6M1LRL6</accession>
<dbReference type="InterPro" id="IPR016032">
    <property type="entry name" value="Sig_transdc_resp-reg_C-effctor"/>
</dbReference>
<reference evidence="2 3" key="2">
    <citation type="submission" date="2020-03" db="EMBL/GenBank/DDBJ databases">
        <title>Roseomonas stagni sp. nov., isolated from pond water in Japan.</title>
        <authorList>
            <person name="Furuhata K."/>
            <person name="Miyamoto H."/>
            <person name="Goto K."/>
        </authorList>
    </citation>
    <scope>NUCLEOTIDE SEQUENCE [LARGE SCALE GENOMIC DNA]</scope>
    <source>
        <strain evidence="2 3">PeD5</strain>
    </source>
</reference>
<sequence>MIIRPELPHPDAFALDLYAAVLDGRSIASALVPLARRLGTSTHAVHLMRFAHGTPRDSRSEGSPNTAPEVMAEYGRFWIKHDPWAQAAAQAPDGILNMARVVAPELFRRTPIWNEWAAPRDGAFNCMAALVHAPGGIVGGIAFHRSMRADAFSRTEEEMLRPYYAMIRRALVAEARLAAAGWEQVRALRAGFAALRQGVMLLDRHRRAIVTNPALDMMVAEDDGLSFVQDGGLSSFDPQARQSLARGVGAAILALDGKVKMMPDAAGLTLPRRSGGAPWLVQVLPLSRLEALGMPEGFTGVMLLVTDDDQRPRPRAPLLRQAFGLTAAEGALAAALAAGKTVTEHAQARRIAVTTARSHLAAIRRKTGCRHQAELTALLARLTG</sequence>
<evidence type="ECO:0000313" key="2">
    <source>
        <dbReference type="EMBL" id="NGM22693.1"/>
    </source>
</evidence>
<dbReference type="Gene3D" id="1.10.10.10">
    <property type="entry name" value="Winged helix-like DNA-binding domain superfamily/Winged helix DNA-binding domain"/>
    <property type="match status" value="1"/>
</dbReference>
<dbReference type="AlphaFoldDB" id="A0A6M1LRL6"/>
<comment type="caution">
    <text evidence="2">The sequence shown here is derived from an EMBL/GenBank/DDBJ whole genome shotgun (WGS) entry which is preliminary data.</text>
</comment>
<organism evidence="2 3">
    <name type="scientific">Falsiroseomonas algicola</name>
    <dbReference type="NCBI Taxonomy" id="2716930"/>
    <lineage>
        <taxon>Bacteria</taxon>
        <taxon>Pseudomonadati</taxon>
        <taxon>Pseudomonadota</taxon>
        <taxon>Alphaproteobacteria</taxon>
        <taxon>Acetobacterales</taxon>
        <taxon>Roseomonadaceae</taxon>
        <taxon>Falsiroseomonas</taxon>
    </lineage>
</organism>
<name>A0A6M1LRL6_9PROT</name>
<protein>
    <recommendedName>
        <fullName evidence="1">HTH luxR-type domain-containing protein</fullName>
    </recommendedName>
</protein>
<dbReference type="InterPro" id="IPR000792">
    <property type="entry name" value="Tscrpt_reg_LuxR_C"/>
</dbReference>
<proteinExistence type="predicted"/>
<evidence type="ECO:0000259" key="1">
    <source>
        <dbReference type="SMART" id="SM00421"/>
    </source>
</evidence>
<evidence type="ECO:0000313" key="3">
    <source>
        <dbReference type="Proteomes" id="UP000475385"/>
    </source>
</evidence>
<feature type="domain" description="HTH luxR-type" evidence="1">
    <location>
        <begin position="322"/>
        <end position="379"/>
    </location>
</feature>
<dbReference type="Proteomes" id="UP000475385">
    <property type="component" value="Unassembled WGS sequence"/>
</dbReference>
<dbReference type="GO" id="GO:0003677">
    <property type="term" value="F:DNA binding"/>
    <property type="evidence" value="ECO:0007669"/>
    <property type="project" value="InterPro"/>
</dbReference>
<dbReference type="SUPFAM" id="SSF46894">
    <property type="entry name" value="C-terminal effector domain of the bipartite response regulators"/>
    <property type="match status" value="1"/>
</dbReference>
<gene>
    <name evidence="2" type="ORF">G3576_21955</name>
</gene>
<dbReference type="GO" id="GO:0006355">
    <property type="term" value="P:regulation of DNA-templated transcription"/>
    <property type="evidence" value="ECO:0007669"/>
    <property type="project" value="InterPro"/>
</dbReference>
<dbReference type="SMART" id="SM00421">
    <property type="entry name" value="HTH_LUXR"/>
    <property type="match status" value="1"/>
</dbReference>
<keyword evidence="3" id="KW-1185">Reference proteome</keyword>